<evidence type="ECO:0000256" key="1">
    <source>
        <dbReference type="SAM" id="MobiDB-lite"/>
    </source>
</evidence>
<proteinExistence type="predicted"/>
<reference evidence="2" key="1">
    <citation type="submission" date="2009-10" db="EMBL/GenBank/DDBJ databases">
        <title>Diversity of trophic interactions inside an arsenic-rich microbial ecosystem.</title>
        <authorList>
            <person name="Bertin P.N."/>
            <person name="Heinrich-Salmeron A."/>
            <person name="Pelletier E."/>
            <person name="Goulhen-Chollet F."/>
            <person name="Arsene-Ploetze F."/>
            <person name="Gallien S."/>
            <person name="Calteau A."/>
            <person name="Vallenet D."/>
            <person name="Casiot C."/>
            <person name="Chane-Woon-Ming B."/>
            <person name="Giloteaux L."/>
            <person name="Barakat M."/>
            <person name="Bonnefoy V."/>
            <person name="Bruneel O."/>
            <person name="Chandler M."/>
            <person name="Cleiss J."/>
            <person name="Duran R."/>
            <person name="Elbaz-Poulichet F."/>
            <person name="Fonknechten N."/>
            <person name="Lauga B."/>
            <person name="Mornico D."/>
            <person name="Ortet P."/>
            <person name="Schaeffer C."/>
            <person name="Siguier P."/>
            <person name="Alexander Thil Smith A."/>
            <person name="Van Dorsselaer A."/>
            <person name="Weissenbach J."/>
            <person name="Medigue C."/>
            <person name="Le Paslier D."/>
        </authorList>
    </citation>
    <scope>NUCLEOTIDE SEQUENCE</scope>
</reference>
<feature type="compositionally biased region" description="Polar residues" evidence="1">
    <location>
        <begin position="1"/>
        <end position="25"/>
    </location>
</feature>
<dbReference type="EMBL" id="CABM01000048">
    <property type="protein sequence ID" value="CBH97875.1"/>
    <property type="molecule type" value="Genomic_DNA"/>
</dbReference>
<sequence length="104" mass="10911">MSATTLYTPASTQADANSATQTKQGSAPHPGTLPSPAGVQDKASQNLPSFVINQALEFMQKQASTKGVSVSKTEILFTIAQDPKGNAAKRFEALCDLGFKVVLN</sequence>
<organism evidence="2">
    <name type="scientific">mine drainage metagenome</name>
    <dbReference type="NCBI Taxonomy" id="410659"/>
    <lineage>
        <taxon>unclassified sequences</taxon>
        <taxon>metagenomes</taxon>
        <taxon>ecological metagenomes</taxon>
    </lineage>
</organism>
<comment type="caution">
    <text evidence="2">The sequence shown here is derived from an EMBL/GenBank/DDBJ whole genome shotgun (WGS) entry which is preliminary data.</text>
</comment>
<name>E6PSG8_9ZZZZ</name>
<dbReference type="AlphaFoldDB" id="E6PSG8"/>
<accession>E6PSG8</accession>
<evidence type="ECO:0000313" key="2">
    <source>
        <dbReference type="EMBL" id="CBH97875.1"/>
    </source>
</evidence>
<protein>
    <submittedName>
        <fullName evidence="2">Uncharacterized protein</fullName>
    </submittedName>
</protein>
<gene>
    <name evidence="2" type="ORF">CARN2_3351</name>
</gene>
<feature type="region of interest" description="Disordered" evidence="1">
    <location>
        <begin position="1"/>
        <end position="44"/>
    </location>
</feature>